<dbReference type="CDD" id="cd07793">
    <property type="entry name" value="ASKHA_NBD_FGGY_GK5-like"/>
    <property type="match status" value="1"/>
</dbReference>
<evidence type="ECO:0000256" key="13">
    <source>
        <dbReference type="ARBA" id="ARBA00047192"/>
    </source>
</evidence>
<feature type="domain" description="Carbohydrate kinase FGGY N-terminal" evidence="15">
    <location>
        <begin position="3"/>
        <end position="267"/>
    </location>
</feature>
<evidence type="ECO:0000313" key="17">
    <source>
        <dbReference type="EMBL" id="OXU29458.1"/>
    </source>
</evidence>
<keyword evidence="9" id="KW-0319">Glycerol metabolism</keyword>
<evidence type="ECO:0000256" key="10">
    <source>
        <dbReference type="ARBA" id="ARBA00022840"/>
    </source>
</evidence>
<evidence type="ECO:0000256" key="12">
    <source>
        <dbReference type="ARBA" id="ARBA00045165"/>
    </source>
</evidence>
<evidence type="ECO:0000256" key="14">
    <source>
        <dbReference type="RuleBase" id="RU003733"/>
    </source>
</evidence>
<dbReference type="InterPro" id="IPR018483">
    <property type="entry name" value="Carb_kinase_FGGY_CS"/>
</dbReference>
<keyword evidence="6 14" id="KW-0808">Transferase</keyword>
<dbReference type="UniPathway" id="UPA00618">
    <property type="reaction ID" value="UER00672"/>
</dbReference>
<evidence type="ECO:0000259" key="15">
    <source>
        <dbReference type="Pfam" id="PF00370"/>
    </source>
</evidence>
<evidence type="ECO:0000256" key="2">
    <source>
        <dbReference type="ARBA" id="ARBA00005190"/>
    </source>
</evidence>
<proteinExistence type="inferred from homology"/>
<evidence type="ECO:0000259" key="16">
    <source>
        <dbReference type="Pfam" id="PF02782"/>
    </source>
</evidence>
<dbReference type="PIRSF" id="PIRSF000538">
    <property type="entry name" value="GlpK"/>
    <property type="match status" value="1"/>
</dbReference>
<evidence type="ECO:0000256" key="9">
    <source>
        <dbReference type="ARBA" id="ARBA00022798"/>
    </source>
</evidence>
<dbReference type="FunFam" id="3.30.420.40:FF:000102">
    <property type="entry name" value="Putative glycerol kinase 5"/>
    <property type="match status" value="1"/>
</dbReference>
<dbReference type="Proteomes" id="UP000215335">
    <property type="component" value="Unassembled WGS sequence"/>
</dbReference>
<keyword evidence="8 14" id="KW-0418">Kinase</keyword>
<dbReference type="OrthoDB" id="6278781at2759"/>
<dbReference type="InterPro" id="IPR000577">
    <property type="entry name" value="Carb_kinase_FGGY"/>
</dbReference>
<dbReference type="Pfam" id="PF02782">
    <property type="entry name" value="FGGY_C"/>
    <property type="match status" value="1"/>
</dbReference>
<dbReference type="InterPro" id="IPR043129">
    <property type="entry name" value="ATPase_NBD"/>
</dbReference>
<evidence type="ECO:0000256" key="5">
    <source>
        <dbReference type="ARBA" id="ARBA00022490"/>
    </source>
</evidence>
<dbReference type="PANTHER" id="PTHR10196">
    <property type="entry name" value="SUGAR KINASE"/>
    <property type="match status" value="1"/>
</dbReference>
<keyword evidence="5" id="KW-0963">Cytoplasm</keyword>
<dbReference type="STRING" id="543379.A0A232FG77"/>
<dbReference type="AlphaFoldDB" id="A0A232FG77"/>
<dbReference type="GO" id="GO:0006641">
    <property type="term" value="P:triglyceride metabolic process"/>
    <property type="evidence" value="ECO:0007669"/>
    <property type="project" value="TreeGrafter"/>
</dbReference>
<dbReference type="GO" id="GO:0046167">
    <property type="term" value="P:glycerol-3-phosphate biosynthetic process"/>
    <property type="evidence" value="ECO:0007669"/>
    <property type="project" value="TreeGrafter"/>
</dbReference>
<evidence type="ECO:0000313" key="18">
    <source>
        <dbReference type="Proteomes" id="UP000215335"/>
    </source>
</evidence>
<protein>
    <recommendedName>
        <fullName evidence="13">Glycerol kinase 5</fullName>
        <ecNumber evidence="4">2.7.1.30</ecNumber>
    </recommendedName>
    <alternativeName>
        <fullName evidence="11">ATP:glycerol 3-phosphotransferase 5</fullName>
    </alternativeName>
</protein>
<keyword evidence="18" id="KW-1185">Reference proteome</keyword>
<keyword evidence="10" id="KW-0067">ATP-binding</keyword>
<reference evidence="17 18" key="1">
    <citation type="journal article" date="2017" name="Curr. Biol.">
        <title>The Evolution of Venom by Co-option of Single-Copy Genes.</title>
        <authorList>
            <person name="Martinson E.O."/>
            <person name="Mrinalini"/>
            <person name="Kelkar Y.D."/>
            <person name="Chang C.H."/>
            <person name="Werren J.H."/>
        </authorList>
    </citation>
    <scope>NUCLEOTIDE SEQUENCE [LARGE SCALE GENOMIC DNA]</scope>
    <source>
        <strain evidence="17 18">Alberta</strain>
        <tissue evidence="17">Whole body</tissue>
    </source>
</reference>
<evidence type="ECO:0000256" key="4">
    <source>
        <dbReference type="ARBA" id="ARBA00012099"/>
    </source>
</evidence>
<dbReference type="GO" id="GO:0004370">
    <property type="term" value="F:glycerol kinase activity"/>
    <property type="evidence" value="ECO:0007669"/>
    <property type="project" value="UniProtKB-EC"/>
</dbReference>
<sequence>MRYIAALDVGTTTIRCHILNEAGENVASNSEKVELLYPKPGYVEIDPDWLWDTIIRVIQQCIKESGLEPSKIEALGISTQRSSVITWNTDSGKHYHNFITWKDLRADSMVNSWNSSLTMRGLRLGSKLLYAVSRNKRYQAGSVLRLMNTQMTLRLLWALENVDGLRESADAGKAVFGGVDCWLLYKLTGKRRLSQHITDVSSASATGLYDPFTLKWAGWSQNLFNLPSSMFPRVVDTAGDFGRLPASLFGAEIPITCSMADQSASLLASGCIKPGDLKLTMGTGSFINVNTGDEPHASVSGLYPLVAWRLGTELVYVTEGSSNDTGTIIEWAKFSGIIQDESDTYTLATFVKDSDGVCFVPAFSGLQSPINDQNAAAGFIGIKPTTQKAHLVRAMMESLVFRVVMIYNCLQRETFFSYHKIRVDGGVSQNDFTMQLLSDMTGLEVERSTSSEMSVLGVAFLAGLHQGIWKSKDDILKLRRVEKTFYPNMERKASYAKSFENWKKAVERVKDWY</sequence>
<dbReference type="PROSITE" id="PS00445">
    <property type="entry name" value="FGGY_KINASES_2"/>
    <property type="match status" value="1"/>
</dbReference>
<keyword evidence="7" id="KW-0547">Nucleotide-binding</keyword>
<dbReference type="Gene3D" id="3.30.420.40">
    <property type="match status" value="2"/>
</dbReference>
<feature type="domain" description="Carbohydrate kinase FGGY C-terminal" evidence="16">
    <location>
        <begin position="278"/>
        <end position="463"/>
    </location>
</feature>
<dbReference type="InterPro" id="IPR018484">
    <property type="entry name" value="FGGY_N"/>
</dbReference>
<name>A0A232FG77_9HYME</name>
<accession>A0A232FG77</accession>
<evidence type="ECO:0000256" key="11">
    <source>
        <dbReference type="ARBA" id="ARBA00033026"/>
    </source>
</evidence>
<dbReference type="InterPro" id="IPR018485">
    <property type="entry name" value="FGGY_C"/>
</dbReference>
<evidence type="ECO:0000256" key="1">
    <source>
        <dbReference type="ARBA" id="ARBA00004496"/>
    </source>
</evidence>
<organism evidence="17 18">
    <name type="scientific">Trichomalopsis sarcophagae</name>
    <dbReference type="NCBI Taxonomy" id="543379"/>
    <lineage>
        <taxon>Eukaryota</taxon>
        <taxon>Metazoa</taxon>
        <taxon>Ecdysozoa</taxon>
        <taxon>Arthropoda</taxon>
        <taxon>Hexapoda</taxon>
        <taxon>Insecta</taxon>
        <taxon>Pterygota</taxon>
        <taxon>Neoptera</taxon>
        <taxon>Endopterygota</taxon>
        <taxon>Hymenoptera</taxon>
        <taxon>Apocrita</taxon>
        <taxon>Proctotrupomorpha</taxon>
        <taxon>Chalcidoidea</taxon>
        <taxon>Pteromalidae</taxon>
        <taxon>Pteromalinae</taxon>
        <taxon>Trichomalopsis</taxon>
    </lineage>
</organism>
<evidence type="ECO:0000256" key="6">
    <source>
        <dbReference type="ARBA" id="ARBA00022679"/>
    </source>
</evidence>
<dbReference type="GO" id="GO:0005739">
    <property type="term" value="C:mitochondrion"/>
    <property type="evidence" value="ECO:0007669"/>
    <property type="project" value="TreeGrafter"/>
</dbReference>
<dbReference type="EC" id="2.7.1.30" evidence="4"/>
<dbReference type="SUPFAM" id="SSF53067">
    <property type="entry name" value="Actin-like ATPase domain"/>
    <property type="match status" value="2"/>
</dbReference>
<evidence type="ECO:0000256" key="3">
    <source>
        <dbReference type="ARBA" id="ARBA00009156"/>
    </source>
</evidence>
<dbReference type="Pfam" id="PF00370">
    <property type="entry name" value="FGGY_N"/>
    <property type="match status" value="1"/>
</dbReference>
<dbReference type="FunFam" id="3.30.420.40:FF:000104">
    <property type="entry name" value="putative glycerol kinase 5"/>
    <property type="match status" value="1"/>
</dbReference>
<comment type="pathway">
    <text evidence="2">Polyol metabolism; glycerol degradation via glycerol kinase pathway; sn-glycerol 3-phosphate from glycerol: step 1/1.</text>
</comment>
<comment type="function">
    <text evidence="12">Skin-specific kinase that plays a key role in glycerol metabolism, catalyzing its phosphorylation to produce sn-glycerol 3-phosphate. Involved in skin-specific regulation of sterol regulatory element-binding protein (SREBP) processing and lipid biosynthesis.</text>
</comment>
<dbReference type="EMBL" id="NNAY01000288">
    <property type="protein sequence ID" value="OXU29458.1"/>
    <property type="molecule type" value="Genomic_DNA"/>
</dbReference>
<dbReference type="PANTHER" id="PTHR10196:SF68">
    <property type="entry name" value="GLYCEROL KINASE 5-RELATED"/>
    <property type="match status" value="1"/>
</dbReference>
<dbReference type="GO" id="GO:0019563">
    <property type="term" value="P:glycerol catabolic process"/>
    <property type="evidence" value="ECO:0007669"/>
    <property type="project" value="UniProtKB-UniPathway"/>
</dbReference>
<evidence type="ECO:0000256" key="7">
    <source>
        <dbReference type="ARBA" id="ARBA00022741"/>
    </source>
</evidence>
<dbReference type="GO" id="GO:0005524">
    <property type="term" value="F:ATP binding"/>
    <property type="evidence" value="ECO:0007669"/>
    <property type="project" value="UniProtKB-KW"/>
</dbReference>
<comment type="similarity">
    <text evidence="3 14">Belongs to the FGGY kinase family.</text>
</comment>
<evidence type="ECO:0000256" key="8">
    <source>
        <dbReference type="ARBA" id="ARBA00022777"/>
    </source>
</evidence>
<dbReference type="InterPro" id="IPR037444">
    <property type="entry name" value="GK5"/>
</dbReference>
<comment type="subcellular location">
    <subcellularLocation>
        <location evidence="1">Cytoplasm</location>
    </subcellularLocation>
</comment>
<comment type="caution">
    <text evidence="17">The sequence shown here is derived from an EMBL/GenBank/DDBJ whole genome shotgun (WGS) entry which is preliminary data.</text>
</comment>
<gene>
    <name evidence="17" type="ORF">TSAR_000850</name>
</gene>